<evidence type="ECO:0000313" key="3">
    <source>
        <dbReference type="Proteomes" id="UP000799640"/>
    </source>
</evidence>
<feature type="region of interest" description="Disordered" evidence="1">
    <location>
        <begin position="62"/>
        <end position="114"/>
    </location>
</feature>
<sequence>MEQNQPSPSSSTATPQPPRCPQGPVSWPTNSVMCPSTISKLHMRHTCRMNVAWLYRSSSQEAHRQLKRSNCHEQVVQGGSQLTLPQHSHWRHSPSPYVNPALPLSPSLPRHPRD</sequence>
<evidence type="ECO:0000256" key="1">
    <source>
        <dbReference type="SAM" id="MobiDB-lite"/>
    </source>
</evidence>
<feature type="compositionally biased region" description="Low complexity" evidence="1">
    <location>
        <begin position="1"/>
        <end position="14"/>
    </location>
</feature>
<keyword evidence="3" id="KW-1185">Reference proteome</keyword>
<evidence type="ECO:0000313" key="2">
    <source>
        <dbReference type="EMBL" id="KAF2396649.1"/>
    </source>
</evidence>
<proteinExistence type="predicted"/>
<feature type="compositionally biased region" description="Polar residues" evidence="1">
    <location>
        <begin position="77"/>
        <end position="86"/>
    </location>
</feature>
<accession>A0A6G1HLC4</accession>
<dbReference type="AlphaFoldDB" id="A0A6G1HLC4"/>
<protein>
    <submittedName>
        <fullName evidence="2">Uncharacterized protein</fullName>
    </submittedName>
</protein>
<organism evidence="2 3">
    <name type="scientific">Trichodelitschia bisporula</name>
    <dbReference type="NCBI Taxonomy" id="703511"/>
    <lineage>
        <taxon>Eukaryota</taxon>
        <taxon>Fungi</taxon>
        <taxon>Dikarya</taxon>
        <taxon>Ascomycota</taxon>
        <taxon>Pezizomycotina</taxon>
        <taxon>Dothideomycetes</taxon>
        <taxon>Dothideomycetes incertae sedis</taxon>
        <taxon>Phaeotrichales</taxon>
        <taxon>Phaeotrichaceae</taxon>
        <taxon>Trichodelitschia</taxon>
    </lineage>
</organism>
<dbReference type="Proteomes" id="UP000799640">
    <property type="component" value="Unassembled WGS sequence"/>
</dbReference>
<feature type="region of interest" description="Disordered" evidence="1">
    <location>
        <begin position="1"/>
        <end position="30"/>
    </location>
</feature>
<name>A0A6G1HLC4_9PEZI</name>
<reference evidence="2" key="1">
    <citation type="journal article" date="2020" name="Stud. Mycol.">
        <title>101 Dothideomycetes genomes: a test case for predicting lifestyles and emergence of pathogens.</title>
        <authorList>
            <person name="Haridas S."/>
            <person name="Albert R."/>
            <person name="Binder M."/>
            <person name="Bloem J."/>
            <person name="Labutti K."/>
            <person name="Salamov A."/>
            <person name="Andreopoulos B."/>
            <person name="Baker S."/>
            <person name="Barry K."/>
            <person name="Bills G."/>
            <person name="Bluhm B."/>
            <person name="Cannon C."/>
            <person name="Castanera R."/>
            <person name="Culley D."/>
            <person name="Daum C."/>
            <person name="Ezra D."/>
            <person name="Gonzalez J."/>
            <person name="Henrissat B."/>
            <person name="Kuo A."/>
            <person name="Liang C."/>
            <person name="Lipzen A."/>
            <person name="Lutzoni F."/>
            <person name="Magnuson J."/>
            <person name="Mondo S."/>
            <person name="Nolan M."/>
            <person name="Ohm R."/>
            <person name="Pangilinan J."/>
            <person name="Park H.-J."/>
            <person name="Ramirez L."/>
            <person name="Alfaro M."/>
            <person name="Sun H."/>
            <person name="Tritt A."/>
            <person name="Yoshinaga Y."/>
            <person name="Zwiers L.-H."/>
            <person name="Turgeon B."/>
            <person name="Goodwin S."/>
            <person name="Spatafora J."/>
            <person name="Crous P."/>
            <person name="Grigoriev I."/>
        </authorList>
    </citation>
    <scope>NUCLEOTIDE SEQUENCE</scope>
    <source>
        <strain evidence="2">CBS 262.69</strain>
    </source>
</reference>
<dbReference type="EMBL" id="ML996706">
    <property type="protein sequence ID" value="KAF2396649.1"/>
    <property type="molecule type" value="Genomic_DNA"/>
</dbReference>
<gene>
    <name evidence="2" type="ORF">EJ06DRAFT_227926</name>
</gene>